<dbReference type="PANTHER" id="PTHR43737:SF1">
    <property type="entry name" value="DUF1501 DOMAIN-CONTAINING PROTEIN"/>
    <property type="match status" value="1"/>
</dbReference>
<dbReference type="Proteomes" id="UP001189429">
    <property type="component" value="Unassembled WGS sequence"/>
</dbReference>
<protein>
    <submittedName>
        <fullName evidence="2">Uncharacterized protein</fullName>
    </submittedName>
</protein>
<dbReference type="Pfam" id="PF08811">
    <property type="entry name" value="DUF1800"/>
    <property type="match status" value="2"/>
</dbReference>
<dbReference type="InterPro" id="IPR010869">
    <property type="entry name" value="DUF1501"/>
</dbReference>
<organism evidence="2 3">
    <name type="scientific">Prorocentrum cordatum</name>
    <dbReference type="NCBI Taxonomy" id="2364126"/>
    <lineage>
        <taxon>Eukaryota</taxon>
        <taxon>Sar</taxon>
        <taxon>Alveolata</taxon>
        <taxon>Dinophyceae</taxon>
        <taxon>Prorocentrales</taxon>
        <taxon>Prorocentraceae</taxon>
        <taxon>Prorocentrum</taxon>
    </lineage>
</organism>
<dbReference type="Pfam" id="PF07394">
    <property type="entry name" value="DUF1501"/>
    <property type="match status" value="1"/>
</dbReference>
<feature type="region of interest" description="Disordered" evidence="1">
    <location>
        <begin position="1921"/>
        <end position="1942"/>
    </location>
</feature>
<keyword evidence="3" id="KW-1185">Reference proteome</keyword>
<sequence>MGAADAAAVASALALEEGFLRDVYVSCEGVAAGAVANSGSDYFLHVHSNEYNVYDFTAWVSGHPGGMDPIKQWTSHGFQLVFPSWHPMGRFLYAQSSYLEYIGRLGDTVGFDALSQGLQSTWTVGYESCGSPGEVANDPSLGHHFSFYTDVQNGVTDTAFEEPYWRAWSMHSKHVVWTMLALEADDQLRQRAAWALSQILVTSRHGASEDVLSEAWLTYYDIFVRNAFGNYRDVLREVTYNPIMGEYLSFRGSRSLDADGAYPDENYAREIMQLFTIGLWELHQNGTRKTDADGNYLPTYSNDDITSFARVFTGFSEQPPRLNIEEMRGSRNFVDPMYMNGAWHDVYPKMDLDGNYLGDGYPLCSDLPLRGFLLKGARYRFVGYAYSGADLIVLSPNSSLYAALSQTQLSVELNSTISCTGAASAEPGPEPEPEPEPEECVASSLRVVQVGTGYYQYVQPTCVHLYFFNGQVSVQGMVAEAGRYQHAAQTWRHTCRNPDTAAAGISCCKGCSNYFPQGMTDQGYTCENMPETLWWILDKGCQNNGDWWANNKWCQLTCWEQNASYLGDNCSVGFLQSQNVCGYYQEKASFSAASARCESLGMRVCEQVTNGSECGQDGIHVWTPSTCTVSVEVRADGQVASQWDSRTQQNPIRVAWDGGFPTLGNCSGNGSDPAPCTESASGCICPICVAARAVFSAVPDRAQLLGAAARLRIGAFPPSGPAAACLAPCDGEVKAYVASGGGSVDVSTVFECDGVYYKNMESVVEVAGYSFRNPPVFTLYDRMTTQWVSGVGWVADQFESQMRSEAALAEVEALLDHLVHHPNVPPFVSYRLIQRMVTSNPTPAYVSAVAEAFSTGVYNGETYSGEYGDLGATFAAILLHPEARGSLSSSSVGKLREPMVKLLHFLRSMEFRDLRGRQVLMDNLENDIGQFPYNSPSVFNFYSVEYVPAGFSDGLVAPEFEIFTPPYALAWLNGMLSLVDTGGLTQCEHGLGQHVRTCADPEGNLSFSVSGSSSASDIFNEVSLLLTGGRISDTRAFDAALEADVDGDHLKAAMRTVIMSPEFHTLGEPALTGERPVTEEEPSQNASSYKAIVFLFLNGGADTYSLLVPMCDDLYQEYLTVRSNVALSQGELLGISADTQNCSSFGVHHALGFVHDLYTEGHLAFVANIGGLVQPVAKEEWRTAPTCAGLFSHSDQQNGGMTLKCQVQGTYSKGFGGRLADALAAEGFLTSSFSIAGSSTWSVGYTTSVEVLDGWNGAVRMQDYQELQAVVGNITALSYGNVYTEGYAQQLAGAIRSSERLGALLEATELATDSFGTTTSLARQLNQVAKLISTRTARSAERDLFFVEMHGFDTHFSLTDTGDRFAEIDAALADFVAELKAQDVFNSVVLVSSSDFGRTLTSNGQGTDHGWAGNHFVLGGSIRGGRIYNEFHESLLEGSSQDVGRGRMIPRYPWESVMVPIAQWFSGQPSLRVDLGHLSSVFPNLNNFNESEHIISVTSLFAAGYDVVAPTPAPPSLSPTPLPTQAPTPLPTYANGAVWAKIYQIMDGPDKSLYSFPLTTEAYGDIRSAPGSSNAKLSDSDINARATARDGYSHIYQIKSSDCPEYLYVKTNDTYVDTSASFGLTKENTLVGLGSSYESVPTWSTLQSTALGIDLVYTSPWLASDTGTGACCRYMFGHHSTDCWSGPSGHRCVSGGGGCSFKKLDDVVFHIYWDPTSLAPTPLPTPAPTPTPTFASGASWNKIYQIQDGSDRTLYSFPLTAGAYGDMSSAVGSGHAKLSDSDINSMALEMDGYSHIYQIRSSDCPHTVADLYVKTNDTYVDTSASFGLTKENTLIGLGTSYHSVTTWATLLSTTHGIDLVHSSPSLDADSCCRFFFGHGATDCWNGPSGYRCVNGGSGCSGYRKLEGVRFYIYSIPPATLSPTPSPTPSPTQVPTSTPTSSPTILSTQTVSTLVVGATEVRVLSTAGFNTGDNILIEGGGNSETGIIDSIQISRVSSASASGGILLLASGLANSYPIDSSVTLFITAAPTSTPTPTFPNGGPAGGGGGATATGDPHLRNVHGQRFDLMKPGRHILINIPKQERDVPFLRVQALAQRLGGCTDMYFQELNISGSWAESRQQGGYQFTVLHRDAETLGWIGFGKVEMKVVHGRTRRGLDYLNFYVRHLGQSGYPVGGLLGDDDHTEASAVPQECRRMVAVYAHQASEDGPEAAETSPSDAVASLE</sequence>
<dbReference type="PANTHER" id="PTHR43737">
    <property type="entry name" value="BLL7424 PROTEIN"/>
    <property type="match status" value="1"/>
</dbReference>
<dbReference type="EMBL" id="CAUYUJ010001164">
    <property type="protein sequence ID" value="CAK0794555.1"/>
    <property type="molecule type" value="Genomic_DNA"/>
</dbReference>
<gene>
    <name evidence="2" type="ORF">PCOR1329_LOCUS4503</name>
</gene>
<feature type="region of interest" description="Disordered" evidence="1">
    <location>
        <begin position="2201"/>
        <end position="2223"/>
    </location>
</feature>
<comment type="caution">
    <text evidence="2">The sequence shown here is derived from an EMBL/GenBank/DDBJ whole genome shotgun (WGS) entry which is preliminary data.</text>
</comment>
<feature type="compositionally biased region" description="Low complexity" evidence="1">
    <location>
        <begin position="1932"/>
        <end position="1942"/>
    </location>
</feature>
<proteinExistence type="predicted"/>
<dbReference type="SUPFAM" id="SSF53649">
    <property type="entry name" value="Alkaline phosphatase-like"/>
    <property type="match status" value="1"/>
</dbReference>
<dbReference type="InterPro" id="IPR017850">
    <property type="entry name" value="Alkaline_phosphatase_core_sf"/>
</dbReference>
<reference evidence="2" key="1">
    <citation type="submission" date="2023-10" db="EMBL/GenBank/DDBJ databases">
        <authorList>
            <person name="Chen Y."/>
            <person name="Shah S."/>
            <person name="Dougan E. K."/>
            <person name="Thang M."/>
            <person name="Chan C."/>
        </authorList>
    </citation>
    <scope>NUCLEOTIDE SEQUENCE [LARGE SCALE GENOMIC DNA]</scope>
</reference>
<dbReference type="InterPro" id="IPR014917">
    <property type="entry name" value="DUF1800"/>
</dbReference>
<evidence type="ECO:0000256" key="1">
    <source>
        <dbReference type="SAM" id="MobiDB-lite"/>
    </source>
</evidence>
<name>A0ABN9PNB5_9DINO</name>
<evidence type="ECO:0000313" key="3">
    <source>
        <dbReference type="Proteomes" id="UP001189429"/>
    </source>
</evidence>
<accession>A0ABN9PNB5</accession>
<evidence type="ECO:0000313" key="2">
    <source>
        <dbReference type="EMBL" id="CAK0794555.1"/>
    </source>
</evidence>